<feature type="coiled-coil region" evidence="1">
    <location>
        <begin position="300"/>
        <end position="349"/>
    </location>
</feature>
<protein>
    <submittedName>
        <fullName evidence="2">Uncharacterized protein</fullName>
    </submittedName>
</protein>
<feature type="coiled-coil region" evidence="1">
    <location>
        <begin position="397"/>
        <end position="431"/>
    </location>
</feature>
<organism evidence="2 3">
    <name type="scientific">Neocallimastix californiae</name>
    <dbReference type="NCBI Taxonomy" id="1754190"/>
    <lineage>
        <taxon>Eukaryota</taxon>
        <taxon>Fungi</taxon>
        <taxon>Fungi incertae sedis</taxon>
        <taxon>Chytridiomycota</taxon>
        <taxon>Chytridiomycota incertae sedis</taxon>
        <taxon>Neocallimastigomycetes</taxon>
        <taxon>Neocallimastigales</taxon>
        <taxon>Neocallimastigaceae</taxon>
        <taxon>Neocallimastix</taxon>
    </lineage>
</organism>
<name>A0A1Y2FW13_9FUNG</name>
<evidence type="ECO:0000313" key="2">
    <source>
        <dbReference type="EMBL" id="ORY87376.1"/>
    </source>
</evidence>
<dbReference type="STRING" id="1754190.A0A1Y2FW13"/>
<gene>
    <name evidence="2" type="ORF">LY90DRAFT_498651</name>
</gene>
<reference evidence="2 3" key="1">
    <citation type="submission" date="2016-08" db="EMBL/GenBank/DDBJ databases">
        <title>A Parts List for Fungal Cellulosomes Revealed by Comparative Genomics.</title>
        <authorList>
            <consortium name="DOE Joint Genome Institute"/>
            <person name="Haitjema C.H."/>
            <person name="Gilmore S.P."/>
            <person name="Henske J.K."/>
            <person name="Solomon K.V."/>
            <person name="De Groot R."/>
            <person name="Kuo A."/>
            <person name="Mondo S.J."/>
            <person name="Salamov A.A."/>
            <person name="Labutti K."/>
            <person name="Zhao Z."/>
            <person name="Chiniquy J."/>
            <person name="Barry K."/>
            <person name="Brewer H.M."/>
            <person name="Purvine S.O."/>
            <person name="Wright A.T."/>
            <person name="Boxma B."/>
            <person name="Van Alen T."/>
            <person name="Hackstein J.H."/>
            <person name="Baker S.E."/>
            <person name="Grigoriev I.V."/>
            <person name="O'Malley M.A."/>
        </authorList>
    </citation>
    <scope>NUCLEOTIDE SEQUENCE [LARGE SCALE GENOMIC DNA]</scope>
    <source>
        <strain evidence="2 3">G1</strain>
    </source>
</reference>
<keyword evidence="1" id="KW-0175">Coiled coil</keyword>
<keyword evidence="3" id="KW-1185">Reference proteome</keyword>
<evidence type="ECO:0000313" key="3">
    <source>
        <dbReference type="Proteomes" id="UP000193920"/>
    </source>
</evidence>
<sequence>MSTMEINNSQLKNQLQKLQSYNIILEKDKNTLIEDKSAMERNICINHAKFKEKEKQINNKITELIEENKKINNLLEENSNCIEEYKLAIQQKENQLNASLKENDLLKSHIEELTKDNYKVLDDIRALKKTIKHKKNEINLLNKEISKYKKLDDDDHQAELSKIKRFQEEKNNENIQIIENFEKEKKTLMDEISKLKIKLKENEDLYKKKFEQSCVSLQKKINKYISEEISNKKNQQLGIEIQKNIEKDLSEIDNLSKIDIELPKQLSNDDNEINSIIYEKEPKEISNNEDYKLYYDNRKKEDIFAENQTLRQKIIELQDQIIQELKDELQKKQEVIEDLIKSHQNLNINKKGNEIFNEYNDDKNDYSSFMRNYDKVLYENKLLKEKLRDAITDLEYMNLERNKLVEISNELKAELKQYEENEKNLKDTQTQTNFYINKNKIKQSINKENINYNPLNKTITKKIPPKQSQRITIEQQQAQNKLKANQIPIYQSNFKKENRNETFQQYLKSKGVRNWNQKDD</sequence>
<accession>A0A1Y2FW13</accession>
<evidence type="ECO:0000256" key="1">
    <source>
        <dbReference type="SAM" id="Coils"/>
    </source>
</evidence>
<dbReference type="Proteomes" id="UP000193920">
    <property type="component" value="Unassembled WGS sequence"/>
</dbReference>
<dbReference type="OrthoDB" id="568502at2759"/>
<feature type="coiled-coil region" evidence="1">
    <location>
        <begin position="1"/>
        <end position="151"/>
    </location>
</feature>
<comment type="caution">
    <text evidence="2">The sequence shown here is derived from an EMBL/GenBank/DDBJ whole genome shotgun (WGS) entry which is preliminary data.</text>
</comment>
<feature type="coiled-coil region" evidence="1">
    <location>
        <begin position="178"/>
        <end position="227"/>
    </location>
</feature>
<dbReference type="EMBL" id="MCOG01000001">
    <property type="protein sequence ID" value="ORY87376.1"/>
    <property type="molecule type" value="Genomic_DNA"/>
</dbReference>
<dbReference type="AlphaFoldDB" id="A0A1Y2FW13"/>
<proteinExistence type="predicted"/>